<evidence type="ECO:0000256" key="7">
    <source>
        <dbReference type="ARBA" id="ARBA00023237"/>
    </source>
</evidence>
<dbReference type="SUPFAM" id="SSF56935">
    <property type="entry name" value="Porins"/>
    <property type="match status" value="1"/>
</dbReference>
<sequence>MKKLFLILAISASGTTFAQSIAEALNYSASNTTGTARYRAMGGAFGALGGDLSAIGDNPASSAVFTKGTVSFSLSNDNLDNTTTFLGNSTNSSDTDLSLNQAGGVFIIDGAGNSGWNKFSLGFNYDRIGNLDNQYRAIGTNTNSISSYFSDFAQGVPLDLLETLDGETVTDLYQFLGESEGFGAQQALLGYQSFILDPLTNDPGNTEYFVNTVGEAYEQEYLFASEGYSGKASFNIGAQYNDNLYVGLNLNSHFLDYNQSTVLFESNDAGPDEGFTNVTDIRFENNLRTIGSGFSFQLGAISKVTDNLRLGFTYDSPTWTTIDEETTQRITTTAVDDAGVFTTVVNPRVTNVYESYEIKSPGKYTGSAAYLFGKKGLISLDYSYKDYTALSFRPESDAFFNAQNAAIDNLLQPVNALKLGGEIRAQEWSFRAGYRYEDSPFKDETTVSELTGYSAGVGYNFGNVKVDVAYDNFTQDRTTSLYSTGLTSSTTVASDNTSIIATLTLSL</sequence>
<protein>
    <submittedName>
        <fullName evidence="9">Transporter</fullName>
    </submittedName>
</protein>
<comment type="similarity">
    <text evidence="2">Belongs to the OmpP1/FadL family.</text>
</comment>
<organism evidence="9 10">
    <name type="scientific">Dokdonia donghaensis DSW-1</name>
    <dbReference type="NCBI Taxonomy" id="1300343"/>
    <lineage>
        <taxon>Bacteria</taxon>
        <taxon>Pseudomonadati</taxon>
        <taxon>Bacteroidota</taxon>
        <taxon>Flavobacteriia</taxon>
        <taxon>Flavobacteriales</taxon>
        <taxon>Flavobacteriaceae</taxon>
        <taxon>Dokdonia</taxon>
    </lineage>
</organism>
<evidence type="ECO:0000256" key="5">
    <source>
        <dbReference type="ARBA" id="ARBA00022729"/>
    </source>
</evidence>
<keyword evidence="10" id="KW-1185">Reference proteome</keyword>
<keyword evidence="7" id="KW-0998">Cell outer membrane</keyword>
<dbReference type="PANTHER" id="PTHR35093:SF8">
    <property type="entry name" value="OUTER MEMBRANE PROTEIN NMB0088-RELATED"/>
    <property type="match status" value="1"/>
</dbReference>
<dbReference type="KEGG" id="ddo:I597_1635"/>
<evidence type="ECO:0000256" key="8">
    <source>
        <dbReference type="SAM" id="SignalP"/>
    </source>
</evidence>
<reference evidence="9 10" key="1">
    <citation type="submission" date="2014-10" db="EMBL/GenBank/DDBJ databases">
        <title>Draft genome sequence of the proteorhodopsin-containing marine bacterium Dokdonia donghaensis.</title>
        <authorList>
            <person name="Gomez-Consarnau L."/>
            <person name="Gonzalez J.M."/>
            <person name="Riedel T."/>
            <person name="Jaenicke S."/>
            <person name="Wagner-Doebler I."/>
            <person name="Fuhrman J.A."/>
        </authorList>
    </citation>
    <scope>NUCLEOTIDE SEQUENCE [LARGE SCALE GENOMIC DNA]</scope>
    <source>
        <strain evidence="9 10">DSW-1</strain>
    </source>
</reference>
<dbReference type="AlphaFoldDB" id="A0A0A2GX04"/>
<evidence type="ECO:0000313" key="9">
    <source>
        <dbReference type="EMBL" id="KGO07794.1"/>
    </source>
</evidence>
<comment type="subcellular location">
    <subcellularLocation>
        <location evidence="1">Cell outer membrane</location>
        <topology evidence="1">Multi-pass membrane protein</topology>
    </subcellularLocation>
</comment>
<keyword evidence="4" id="KW-0812">Transmembrane</keyword>
<dbReference type="Proteomes" id="UP000030140">
    <property type="component" value="Unassembled WGS sequence"/>
</dbReference>
<evidence type="ECO:0000256" key="6">
    <source>
        <dbReference type="ARBA" id="ARBA00023136"/>
    </source>
</evidence>
<name>A0A0A2GX04_9FLAO</name>
<dbReference type="PANTHER" id="PTHR35093">
    <property type="entry name" value="OUTER MEMBRANE PROTEIN NMB0088-RELATED"/>
    <property type="match status" value="1"/>
</dbReference>
<keyword evidence="6" id="KW-0472">Membrane</keyword>
<keyword evidence="3" id="KW-1134">Transmembrane beta strand</keyword>
<dbReference type="InterPro" id="IPR005017">
    <property type="entry name" value="OMPP1/FadL/TodX"/>
</dbReference>
<evidence type="ECO:0000256" key="1">
    <source>
        <dbReference type="ARBA" id="ARBA00004571"/>
    </source>
</evidence>
<evidence type="ECO:0000313" key="10">
    <source>
        <dbReference type="Proteomes" id="UP000030140"/>
    </source>
</evidence>
<evidence type="ECO:0000256" key="2">
    <source>
        <dbReference type="ARBA" id="ARBA00008163"/>
    </source>
</evidence>
<accession>A0A0A2GX04</accession>
<dbReference type="RefSeq" id="WP_035328254.1">
    <property type="nucleotide sequence ID" value="NZ_CP015125.1"/>
</dbReference>
<comment type="caution">
    <text evidence="9">The sequence shown here is derived from an EMBL/GenBank/DDBJ whole genome shotgun (WGS) entry which is preliminary data.</text>
</comment>
<evidence type="ECO:0000256" key="4">
    <source>
        <dbReference type="ARBA" id="ARBA00022692"/>
    </source>
</evidence>
<dbReference type="OrthoDB" id="9765571at2"/>
<feature type="chain" id="PRO_5001999231" evidence="8">
    <location>
        <begin position="19"/>
        <end position="507"/>
    </location>
</feature>
<dbReference type="EMBL" id="JSAQ01000001">
    <property type="protein sequence ID" value="KGO07794.1"/>
    <property type="molecule type" value="Genomic_DNA"/>
</dbReference>
<dbReference type="GO" id="GO:0009279">
    <property type="term" value="C:cell outer membrane"/>
    <property type="evidence" value="ECO:0007669"/>
    <property type="project" value="UniProtKB-SubCell"/>
</dbReference>
<dbReference type="Pfam" id="PF03349">
    <property type="entry name" value="Toluene_X"/>
    <property type="match status" value="1"/>
</dbReference>
<dbReference type="GO" id="GO:0015483">
    <property type="term" value="F:long-chain fatty acid transporting porin activity"/>
    <property type="evidence" value="ECO:0007669"/>
    <property type="project" value="TreeGrafter"/>
</dbReference>
<keyword evidence="5 8" id="KW-0732">Signal</keyword>
<proteinExistence type="inferred from homology"/>
<feature type="signal peptide" evidence="8">
    <location>
        <begin position="1"/>
        <end position="18"/>
    </location>
</feature>
<gene>
    <name evidence="9" type="ORF">NV36_13745</name>
</gene>
<dbReference type="PATRIC" id="fig|1300343.5.peg.1640"/>
<evidence type="ECO:0000256" key="3">
    <source>
        <dbReference type="ARBA" id="ARBA00022452"/>
    </source>
</evidence>
<dbReference type="Gene3D" id="2.40.160.60">
    <property type="entry name" value="Outer membrane protein transport protein (OMPP1/FadL/TodX)"/>
    <property type="match status" value="1"/>
</dbReference>